<dbReference type="Gene3D" id="3.40.50.1240">
    <property type="entry name" value="Phosphoglycerate mutase-like"/>
    <property type="match status" value="1"/>
</dbReference>
<comment type="caution">
    <text evidence="1">The sequence shown here is derived from an EMBL/GenBank/DDBJ whole genome shotgun (WGS) entry which is preliminary data.</text>
</comment>
<dbReference type="EMBL" id="JABCQN010000003">
    <property type="protein sequence ID" value="MBF0870961.1"/>
    <property type="molecule type" value="Genomic_DNA"/>
</dbReference>
<accession>A0A9Q2FLB6</accession>
<dbReference type="InterPro" id="IPR013078">
    <property type="entry name" value="His_Pase_superF_clade-1"/>
</dbReference>
<dbReference type="Proteomes" id="UP000661006">
    <property type="component" value="Unassembled WGS sequence"/>
</dbReference>
<protein>
    <recommendedName>
        <fullName evidence="3">Phosphoglycerate mutase</fullName>
    </recommendedName>
</protein>
<evidence type="ECO:0008006" key="3">
    <source>
        <dbReference type="Google" id="ProtNLM"/>
    </source>
</evidence>
<sequence>MPRADQWVVGTLQEEAEQLAETIGQPVTVAPELCSRHYGAWSGRPLKTMSAEDLEKWLHDPKFVPPAGESRSMVYHRVVQWLRKIQTKDETVAVMADADIVRLLILVCLGLDVTWENLLDVAPTSWNILSYRTHWRLQTLSLPPEKSDFEITCGSKNDH</sequence>
<dbReference type="Pfam" id="PF00300">
    <property type="entry name" value="His_Phos_1"/>
    <property type="match status" value="1"/>
</dbReference>
<organism evidence="1 2">
    <name type="scientific">Gluconobacter japonicus</name>
    <dbReference type="NCBI Taxonomy" id="376620"/>
    <lineage>
        <taxon>Bacteria</taxon>
        <taxon>Pseudomonadati</taxon>
        <taxon>Pseudomonadota</taxon>
        <taxon>Alphaproteobacteria</taxon>
        <taxon>Acetobacterales</taxon>
        <taxon>Acetobacteraceae</taxon>
        <taxon>Gluconobacter</taxon>
    </lineage>
</organism>
<proteinExistence type="predicted"/>
<evidence type="ECO:0000313" key="2">
    <source>
        <dbReference type="Proteomes" id="UP000661006"/>
    </source>
</evidence>
<gene>
    <name evidence="1" type="ORF">HKD32_08885</name>
</gene>
<dbReference type="SUPFAM" id="SSF53254">
    <property type="entry name" value="Phosphoglycerate mutase-like"/>
    <property type="match status" value="1"/>
</dbReference>
<reference evidence="1" key="1">
    <citation type="submission" date="2020-04" db="EMBL/GenBank/DDBJ databases">
        <authorList>
            <person name="Sombolestani A."/>
        </authorList>
    </citation>
    <scope>NUCLEOTIDE SEQUENCE</scope>
    <source>
        <strain evidence="1">R71697</strain>
    </source>
</reference>
<name>A0A9Q2FLB6_GLUJA</name>
<reference evidence="1" key="2">
    <citation type="submission" date="2020-11" db="EMBL/GenBank/DDBJ databases">
        <title>Description of novel Gluconobacter species.</title>
        <authorList>
            <person name="Cleenwerck I."/>
            <person name="Cnockaert M."/>
            <person name="Borremans W."/>
            <person name="Wieme A.D."/>
            <person name="De Vuyst L."/>
            <person name="Vandamme P."/>
        </authorList>
    </citation>
    <scope>NUCLEOTIDE SEQUENCE</scope>
    <source>
        <strain evidence="1">R71697</strain>
    </source>
</reference>
<dbReference type="AlphaFoldDB" id="A0A9Q2FLB6"/>
<dbReference type="InterPro" id="IPR029033">
    <property type="entry name" value="His_PPase_superfam"/>
</dbReference>
<evidence type="ECO:0000313" key="1">
    <source>
        <dbReference type="EMBL" id="MBF0870961.1"/>
    </source>
</evidence>